<dbReference type="InterPro" id="IPR001810">
    <property type="entry name" value="F-box_dom"/>
</dbReference>
<dbReference type="CDD" id="cd22160">
    <property type="entry name" value="F-box_AtFBL13-like"/>
    <property type="match status" value="1"/>
</dbReference>
<dbReference type="Pfam" id="PF00646">
    <property type="entry name" value="F-box"/>
    <property type="match status" value="1"/>
</dbReference>
<dbReference type="SUPFAM" id="SSF52047">
    <property type="entry name" value="RNI-like"/>
    <property type="match status" value="1"/>
</dbReference>
<keyword evidence="4" id="KW-1185">Reference proteome</keyword>
<reference evidence="3" key="1">
    <citation type="journal article" date="2022" name="Plant J.">
        <title>Strategies of tolerance reflected in two North American maple genomes.</title>
        <authorList>
            <person name="McEvoy S.L."/>
            <person name="Sezen U.U."/>
            <person name="Trouern-Trend A."/>
            <person name="McMahon S.M."/>
            <person name="Schaberg P.G."/>
            <person name="Yang J."/>
            <person name="Wegrzyn J.L."/>
            <person name="Swenson N.G."/>
        </authorList>
    </citation>
    <scope>NUCLEOTIDE SEQUENCE</scope>
    <source>
        <strain evidence="3">NS2018</strain>
    </source>
</reference>
<dbReference type="Gene3D" id="3.80.10.10">
    <property type="entry name" value="Ribonuclease Inhibitor"/>
    <property type="match status" value="1"/>
</dbReference>
<comment type="caution">
    <text evidence="3">The sequence shown here is derived from an EMBL/GenBank/DDBJ whole genome shotgun (WGS) entry which is preliminary data.</text>
</comment>
<dbReference type="PANTHER" id="PTHR34145:SF28">
    <property type="entry name" value="F-BOX DOMAIN-CONTAINING PROTEIN"/>
    <property type="match status" value="1"/>
</dbReference>
<feature type="region of interest" description="Disordered" evidence="1">
    <location>
        <begin position="526"/>
        <end position="545"/>
    </location>
</feature>
<organism evidence="3 4">
    <name type="scientific">Acer saccharum</name>
    <name type="common">Sugar maple</name>
    <dbReference type="NCBI Taxonomy" id="4024"/>
    <lineage>
        <taxon>Eukaryota</taxon>
        <taxon>Viridiplantae</taxon>
        <taxon>Streptophyta</taxon>
        <taxon>Embryophyta</taxon>
        <taxon>Tracheophyta</taxon>
        <taxon>Spermatophyta</taxon>
        <taxon>Magnoliopsida</taxon>
        <taxon>eudicotyledons</taxon>
        <taxon>Gunneridae</taxon>
        <taxon>Pentapetalae</taxon>
        <taxon>rosids</taxon>
        <taxon>malvids</taxon>
        <taxon>Sapindales</taxon>
        <taxon>Sapindaceae</taxon>
        <taxon>Hippocastanoideae</taxon>
        <taxon>Acereae</taxon>
        <taxon>Acer</taxon>
    </lineage>
</organism>
<evidence type="ECO:0000313" key="3">
    <source>
        <dbReference type="EMBL" id="KAK0595426.1"/>
    </source>
</evidence>
<dbReference type="InterPro" id="IPR036047">
    <property type="entry name" value="F-box-like_dom_sf"/>
</dbReference>
<dbReference type="Gene3D" id="1.20.1280.50">
    <property type="match status" value="1"/>
</dbReference>
<evidence type="ECO:0000313" key="4">
    <source>
        <dbReference type="Proteomes" id="UP001168877"/>
    </source>
</evidence>
<name>A0AA39SCX9_ACESA</name>
<dbReference type="InterPro" id="IPR032675">
    <property type="entry name" value="LRR_dom_sf"/>
</dbReference>
<dbReference type="InterPro" id="IPR053772">
    <property type="entry name" value="At1g61320/At1g61330-like"/>
</dbReference>
<dbReference type="InterPro" id="IPR053781">
    <property type="entry name" value="F-box_AtFBL13-like"/>
</dbReference>
<dbReference type="InterPro" id="IPR055411">
    <property type="entry name" value="LRR_FXL15/At3g58940/PEG3-like"/>
</dbReference>
<feature type="domain" description="F-box" evidence="2">
    <location>
        <begin position="16"/>
        <end position="69"/>
    </location>
</feature>
<proteinExistence type="predicted"/>
<dbReference type="AlphaFoldDB" id="A0AA39SCX9"/>
<dbReference type="PROSITE" id="PS50181">
    <property type="entry name" value="FBOX"/>
    <property type="match status" value="1"/>
</dbReference>
<reference evidence="3" key="2">
    <citation type="submission" date="2023-06" db="EMBL/GenBank/DDBJ databases">
        <authorList>
            <person name="Swenson N.G."/>
            <person name="Wegrzyn J.L."/>
            <person name="Mcevoy S.L."/>
        </authorList>
    </citation>
    <scope>NUCLEOTIDE SEQUENCE</scope>
    <source>
        <strain evidence="3">NS2018</strain>
        <tissue evidence="3">Leaf</tissue>
    </source>
</reference>
<dbReference type="EMBL" id="JAUESC010000004">
    <property type="protein sequence ID" value="KAK0595426.1"/>
    <property type="molecule type" value="Genomic_DNA"/>
</dbReference>
<evidence type="ECO:0000256" key="1">
    <source>
        <dbReference type="SAM" id="MobiDB-lite"/>
    </source>
</evidence>
<dbReference type="Proteomes" id="UP001168877">
    <property type="component" value="Unassembled WGS sequence"/>
</dbReference>
<feature type="region of interest" description="Disordered" evidence="1">
    <location>
        <begin position="555"/>
        <end position="588"/>
    </location>
</feature>
<dbReference type="PANTHER" id="PTHR34145">
    <property type="entry name" value="OS02G0105600 PROTEIN"/>
    <property type="match status" value="1"/>
</dbReference>
<dbReference type="SUPFAM" id="SSF81383">
    <property type="entry name" value="F-box domain"/>
    <property type="match status" value="1"/>
</dbReference>
<sequence length="588" mass="67935">MNVIGLKIMDYTIQPKDRISKLPDFIIHHIMSHLPAKKVTQTSILSKRWSSLWTSFPIFDFDQTYFQGLHEVWDKERFYTFLNFVDASLLRFCKLRFSVQKFRLSIGHPGIDGSFSLIDNWIGLVVENEVKTLDLNLIKHKASMLNSMFLDLLDSPPQMIELDLYVLYTLPQTIFSAKSLTTLKLCGCKLDHPSGTISFPFLKELSLDKVFVNEQMVQELIRECPLLENLVFRFCCGVKRFCVSNALKLKVMEIFTYYDEVECFKIAAPSLEECTLWFEKRMRSCMIDMTKCPSLNYLNLVGANLTDQQFHNIVSKFPLLENLHLCLCNFLTNVTFSSNRLKKLEFHNCYGLKVIDIDTPNLVSFYYHSDQIPISSINAPCPWEVGFDSGRPLDTRWYLNLKDFLRTSKQIKNLFVYVKSRGNSFELDKFQRSSPSPPCEVGHLDLFMERVPPNYAAFLSGLLSVCRPRILSLEVWNNTDNFFQWLYDELRKRDAQCCSSHSIKCWRHDLKDCKIDGFTPYGDADDVDDTGGTRVKRKRKPSEKGLELQAVKVRKPLKSSGRSSKVKGRSTIDQEISNGVYGDDVSDE</sequence>
<evidence type="ECO:0000259" key="2">
    <source>
        <dbReference type="PROSITE" id="PS50181"/>
    </source>
</evidence>
<protein>
    <recommendedName>
        <fullName evidence="2">F-box domain-containing protein</fullName>
    </recommendedName>
</protein>
<accession>A0AA39SCX9</accession>
<gene>
    <name evidence="3" type="ORF">LWI29_006484</name>
</gene>
<dbReference type="Pfam" id="PF24758">
    <property type="entry name" value="LRR_At5g56370"/>
    <property type="match status" value="1"/>
</dbReference>